<evidence type="ECO:0000313" key="7">
    <source>
        <dbReference type="Proteomes" id="UP001257060"/>
    </source>
</evidence>
<dbReference type="NCBIfam" id="TIGR00229">
    <property type="entry name" value="sensory_box"/>
    <property type="match status" value="1"/>
</dbReference>
<dbReference type="Proteomes" id="UP001257060">
    <property type="component" value="Unassembled WGS sequence"/>
</dbReference>
<keyword evidence="1" id="KW-0805">Transcription regulation</keyword>
<dbReference type="SMART" id="SM00091">
    <property type="entry name" value="PAS"/>
    <property type="match status" value="1"/>
</dbReference>
<dbReference type="PROSITE" id="PS50113">
    <property type="entry name" value="PAC"/>
    <property type="match status" value="1"/>
</dbReference>
<gene>
    <name evidence="6" type="ORF">NDI76_16800</name>
</gene>
<dbReference type="Gene3D" id="3.30.450.20">
    <property type="entry name" value="PAS domain"/>
    <property type="match status" value="2"/>
</dbReference>
<dbReference type="InterPro" id="IPR013767">
    <property type="entry name" value="PAS_fold"/>
</dbReference>
<dbReference type="InterPro" id="IPR029016">
    <property type="entry name" value="GAF-like_dom_sf"/>
</dbReference>
<dbReference type="InterPro" id="IPR007050">
    <property type="entry name" value="HTH_bacterioopsin"/>
</dbReference>
<dbReference type="PANTHER" id="PTHR34236:SF1">
    <property type="entry name" value="DIMETHYL SULFOXIDE REDUCTASE TRANSCRIPTIONAL ACTIVATOR"/>
    <property type="match status" value="1"/>
</dbReference>
<evidence type="ECO:0000256" key="3">
    <source>
        <dbReference type="SAM" id="MobiDB-lite"/>
    </source>
</evidence>
<evidence type="ECO:0000256" key="1">
    <source>
        <dbReference type="ARBA" id="ARBA00023015"/>
    </source>
</evidence>
<evidence type="ECO:0000313" key="6">
    <source>
        <dbReference type="EMBL" id="MDS0300408.1"/>
    </source>
</evidence>
<organism evidence="6 7">
    <name type="scientific">Halogeometricum salsisoli</name>
    <dbReference type="NCBI Taxonomy" id="2950536"/>
    <lineage>
        <taxon>Archaea</taxon>
        <taxon>Methanobacteriati</taxon>
        <taxon>Methanobacteriota</taxon>
        <taxon>Stenosarchaea group</taxon>
        <taxon>Halobacteria</taxon>
        <taxon>Halobacteriales</taxon>
        <taxon>Haloferacaceae</taxon>
        <taxon>Halogeometricum</taxon>
    </lineage>
</organism>
<dbReference type="PROSITE" id="PS50112">
    <property type="entry name" value="PAS"/>
    <property type="match status" value="1"/>
</dbReference>
<dbReference type="Pfam" id="PF13185">
    <property type="entry name" value="GAF_2"/>
    <property type="match status" value="1"/>
</dbReference>
<accession>A0ABU2GHW1</accession>
<protein>
    <submittedName>
        <fullName evidence="6">PAS domain S-box protein</fullName>
    </submittedName>
</protein>
<proteinExistence type="predicted"/>
<dbReference type="InterPro" id="IPR001610">
    <property type="entry name" value="PAC"/>
</dbReference>
<dbReference type="EMBL" id="JAMQOP010000003">
    <property type="protein sequence ID" value="MDS0300408.1"/>
    <property type="molecule type" value="Genomic_DNA"/>
</dbReference>
<keyword evidence="2" id="KW-0804">Transcription</keyword>
<feature type="domain" description="PAS" evidence="4">
    <location>
        <begin position="260"/>
        <end position="304"/>
    </location>
</feature>
<dbReference type="InterPro" id="IPR000014">
    <property type="entry name" value="PAS"/>
</dbReference>
<dbReference type="RefSeq" id="WP_310925308.1">
    <property type="nucleotide sequence ID" value="NZ_JAMQOP010000003.1"/>
</dbReference>
<keyword evidence="7" id="KW-1185">Reference proteome</keyword>
<evidence type="ECO:0000259" key="4">
    <source>
        <dbReference type="PROSITE" id="PS50112"/>
    </source>
</evidence>
<comment type="caution">
    <text evidence="6">The sequence shown here is derived from an EMBL/GenBank/DDBJ whole genome shotgun (WGS) entry which is preliminary data.</text>
</comment>
<feature type="region of interest" description="Disordered" evidence="3">
    <location>
        <begin position="169"/>
        <end position="195"/>
    </location>
</feature>
<dbReference type="InterPro" id="IPR003018">
    <property type="entry name" value="GAF"/>
</dbReference>
<feature type="domain" description="PAC" evidence="5">
    <location>
        <begin position="334"/>
        <end position="385"/>
    </location>
</feature>
<dbReference type="Pfam" id="PF04967">
    <property type="entry name" value="HTH_10"/>
    <property type="match status" value="1"/>
</dbReference>
<name>A0ABU2GHW1_9EURY</name>
<dbReference type="CDD" id="cd00130">
    <property type="entry name" value="PAS"/>
    <property type="match status" value="1"/>
</dbReference>
<sequence length="949" mass="103241">MTAESTATQSAVRVRLLGDGASASDVRSLLRDDERVSLLPTSGEGETRAGASTNEDADADCLVCTTVDAIPTRGFGPAPVVVVLPNPDDESVSTAYRAGATDVLAPTESLPAQVAWLSGADELDGEGGKSAATLVESANAFDDAACVLDRRWRVGAATDAFAELVGEHPADASADGESESDHPSEDPGANADTETHLWSDYPSLRAVGASCWEAVLSGETTVFEETLPDGRRVSGQAVPLPDGVALRFRDVTEETETRESLDRYERILETIDDGIYILDENFLITEVNDAVTQMTGYDREELVGSHSTMLADESVIVEASALIQEILMGERSDGRLDVELQTADGSTLPVETRFSALSFNDGSHGMVGVIRDITDRKRYEKTLTSLNRSAHELFESQTKPDVGETVLNTATEILELESVVVYLYDEEAGALRPVAWEGEGTPTRIGPGDGALWTCFAEHESIALGTVETTLDEWDELAPADVPELSNGESVVIPLGEHGVLATVSSGEDSPRGQSTLTHLLAANAEAALDRVARSVELERRRGELSQRNEELTSLNRFNELLREVNRVLVEADSREAIEKAVCEQLVDGPSIAFAWVGTYDRVSESIVPRAWAGAERGYLDCLTDDPESFEVEPSVRTIQNGETTVVDNAGQRIQEYRWRRDALDRGFVSVASFPLTYGEFGYGALTVYATEPNAFDERTRLMFEELGVTTANAINGAEAKESLHTESLIELDIRITSPNAPLLRISQAFGGQIELEGTVPQPSGSSLLYLTVKGSDADIESLSSLTVVERVRKVVERDDETLVEVQLAAEALPSRLADLGAVVRTLSSTPDALDVVVELAPGSDVREFVELLQEQYPGTELSAKRTRERSIETQQSFRAGLREALTDRQFEALRTAYFSGYFDWPRERTASDLAESLGVAQPTFARHLRVAERKLLDNLLSDEQRRRR</sequence>
<dbReference type="PANTHER" id="PTHR34236">
    <property type="entry name" value="DIMETHYL SULFOXIDE REDUCTASE TRANSCRIPTIONAL ACTIVATOR"/>
    <property type="match status" value="1"/>
</dbReference>
<dbReference type="SUPFAM" id="SSF55781">
    <property type="entry name" value="GAF domain-like"/>
    <property type="match status" value="2"/>
</dbReference>
<feature type="region of interest" description="Disordered" evidence="3">
    <location>
        <begin position="32"/>
        <end position="54"/>
    </location>
</feature>
<dbReference type="Pfam" id="PF00989">
    <property type="entry name" value="PAS"/>
    <property type="match status" value="1"/>
</dbReference>
<reference evidence="6 7" key="1">
    <citation type="submission" date="2022-06" db="EMBL/GenBank/DDBJ databases">
        <title>Halogeometricum sp. a new haloarchaeum isolate from saline soil.</title>
        <authorList>
            <person name="Strakova D."/>
            <person name="Galisteo C."/>
            <person name="Sanchez-Porro C."/>
            <person name="Ventosa A."/>
        </authorList>
    </citation>
    <scope>NUCLEOTIDE SEQUENCE [LARGE SCALE GENOMIC DNA]</scope>
    <source>
        <strain evidence="6 7">S1BR25-6</strain>
    </source>
</reference>
<evidence type="ECO:0000256" key="2">
    <source>
        <dbReference type="ARBA" id="ARBA00023163"/>
    </source>
</evidence>
<dbReference type="Gene3D" id="3.30.450.40">
    <property type="match status" value="2"/>
</dbReference>
<dbReference type="SUPFAM" id="SSF55785">
    <property type="entry name" value="PYP-like sensor domain (PAS domain)"/>
    <property type="match status" value="1"/>
</dbReference>
<dbReference type="InterPro" id="IPR031803">
    <property type="entry name" value="BAT_GAF/HTH-assoc"/>
</dbReference>
<dbReference type="SMART" id="SM00086">
    <property type="entry name" value="PAC"/>
    <property type="match status" value="1"/>
</dbReference>
<dbReference type="InterPro" id="IPR035965">
    <property type="entry name" value="PAS-like_dom_sf"/>
</dbReference>
<dbReference type="Pfam" id="PF15915">
    <property type="entry name" value="BAT"/>
    <property type="match status" value="1"/>
</dbReference>
<dbReference type="InterPro" id="IPR000700">
    <property type="entry name" value="PAS-assoc_C"/>
</dbReference>
<evidence type="ECO:0000259" key="5">
    <source>
        <dbReference type="PROSITE" id="PS50113"/>
    </source>
</evidence>